<comment type="caution">
    <text evidence="5">The sequence shown here is derived from an EMBL/GenBank/DDBJ whole genome shotgun (WGS) entry which is preliminary data.</text>
</comment>
<sequence length="544" mass="58270">MLTVADVLELPVLRAADPVVLAWEGGVQGVVRWVHPTELADIAPLLRGGDLVLTTGVALPGDDAAVTAYVGSLVESGAAGLVVELGRRWRVLPDHLVAECERLGLLLVALRREVRFAAVSQAVGERLVDRQLAELREAQRVHDTFTELSVAEAGPDDVLTAAQRLAGATVVLESEEHQVLDYRAGPGDPTAFLADWERRSRSVVVADRTTWDRSNGWLVTRLGRRERAWGRLVVESPDEPPQRLTALVERAAAALALHRLHDRTRDGHLRRLHHELLVQLLADASGPATAQRLELAGVPVERRRLVGLVLRGPGGAGASPDEVVAATLRAAELLHTPLLVAAFGSDVRVLLPVPARQDPDRTADRLVARVRSRAPVATAAAGSVVDGLAAAGRTLREAAHVLASLPPENGARSDARSDAGSDAGVLHRLADVHVRGLLALLADDERLRSFVDRELQPLRGPDGTGGSAARTDLREAARVVVEEWGNKSAAAARLRLSRPALYDRIARVERALGVDLADAEVRTSLHLALLADDLRNSSSQPAVD</sequence>
<comment type="similarity">
    <text evidence="1">Belongs to the CdaR family.</text>
</comment>
<name>A0A3N2CPC8_9ACTN</name>
<accession>A0A3N2CPC8</accession>
<dbReference type="PANTHER" id="PTHR33744:SF1">
    <property type="entry name" value="DNA-BINDING TRANSCRIPTIONAL ACTIVATOR ADER"/>
    <property type="match status" value="1"/>
</dbReference>
<evidence type="ECO:0000313" key="6">
    <source>
        <dbReference type="Proteomes" id="UP000281738"/>
    </source>
</evidence>
<dbReference type="InterPro" id="IPR025736">
    <property type="entry name" value="PucR_C-HTH_dom"/>
</dbReference>
<organism evidence="5 6">
    <name type="scientific">Nocardioides aurantiacus</name>
    <dbReference type="NCBI Taxonomy" id="86796"/>
    <lineage>
        <taxon>Bacteria</taxon>
        <taxon>Bacillati</taxon>
        <taxon>Actinomycetota</taxon>
        <taxon>Actinomycetes</taxon>
        <taxon>Propionibacteriales</taxon>
        <taxon>Nocardioidaceae</taxon>
        <taxon>Nocardioides</taxon>
    </lineage>
</organism>
<dbReference type="InterPro" id="IPR051448">
    <property type="entry name" value="CdaR-like_regulators"/>
</dbReference>
<dbReference type="Gene3D" id="1.10.10.2840">
    <property type="entry name" value="PucR C-terminal helix-turn-helix domain"/>
    <property type="match status" value="1"/>
</dbReference>
<dbReference type="AlphaFoldDB" id="A0A3N2CPC8"/>
<proteinExistence type="inferred from homology"/>
<dbReference type="InterPro" id="IPR042070">
    <property type="entry name" value="PucR_C-HTH_sf"/>
</dbReference>
<dbReference type="Pfam" id="PF13556">
    <property type="entry name" value="HTH_30"/>
    <property type="match status" value="1"/>
</dbReference>
<reference evidence="5 6" key="1">
    <citation type="submission" date="2018-11" db="EMBL/GenBank/DDBJ databases">
        <title>Sequencing the genomes of 1000 actinobacteria strains.</title>
        <authorList>
            <person name="Klenk H.-P."/>
        </authorList>
    </citation>
    <scope>NUCLEOTIDE SEQUENCE [LARGE SCALE GENOMIC DNA]</scope>
    <source>
        <strain evidence="5 6">DSM 12652</strain>
    </source>
</reference>
<dbReference type="Pfam" id="PF07905">
    <property type="entry name" value="PucR"/>
    <property type="match status" value="1"/>
</dbReference>
<dbReference type="PANTHER" id="PTHR33744">
    <property type="entry name" value="CARBOHYDRATE DIACID REGULATOR"/>
    <property type="match status" value="1"/>
</dbReference>
<evidence type="ECO:0000259" key="4">
    <source>
        <dbReference type="Pfam" id="PF17853"/>
    </source>
</evidence>
<dbReference type="RefSeq" id="WP_246003299.1">
    <property type="nucleotide sequence ID" value="NZ_RKHO01000001.1"/>
</dbReference>
<dbReference type="Proteomes" id="UP000281738">
    <property type="component" value="Unassembled WGS sequence"/>
</dbReference>
<keyword evidence="6" id="KW-1185">Reference proteome</keyword>
<evidence type="ECO:0000313" key="5">
    <source>
        <dbReference type="EMBL" id="ROR89387.1"/>
    </source>
</evidence>
<evidence type="ECO:0000259" key="3">
    <source>
        <dbReference type="Pfam" id="PF13556"/>
    </source>
</evidence>
<feature type="domain" description="Purine catabolism PurC-like" evidence="2">
    <location>
        <begin position="6"/>
        <end position="126"/>
    </location>
</feature>
<protein>
    <submittedName>
        <fullName evidence="5">Purine catabolism regulator</fullName>
    </submittedName>
</protein>
<dbReference type="InterPro" id="IPR041522">
    <property type="entry name" value="CdaR_GGDEF"/>
</dbReference>
<feature type="domain" description="CdaR GGDEF-like" evidence="4">
    <location>
        <begin position="286"/>
        <end position="403"/>
    </location>
</feature>
<dbReference type="Pfam" id="PF17853">
    <property type="entry name" value="GGDEF_2"/>
    <property type="match status" value="1"/>
</dbReference>
<evidence type="ECO:0000259" key="2">
    <source>
        <dbReference type="Pfam" id="PF07905"/>
    </source>
</evidence>
<evidence type="ECO:0000256" key="1">
    <source>
        <dbReference type="ARBA" id="ARBA00006754"/>
    </source>
</evidence>
<dbReference type="InterPro" id="IPR012914">
    <property type="entry name" value="PucR_dom"/>
</dbReference>
<feature type="domain" description="PucR C-terminal helix-turn-helix" evidence="3">
    <location>
        <begin position="473"/>
        <end position="531"/>
    </location>
</feature>
<dbReference type="EMBL" id="RKHO01000001">
    <property type="protein sequence ID" value="ROR89387.1"/>
    <property type="molecule type" value="Genomic_DNA"/>
</dbReference>
<gene>
    <name evidence="5" type="ORF">EDD33_0210</name>
</gene>